<sequence length="173" mass="19302">MRNSSLSKEDLLARDTYFMMLARAAARQAYKIGEVPVGAVIVQSDKVISYGFNQSISNRDPSAHAEIVAIRAASRVLSNYRIPNCELYVTLEPCLMCAGAMIHARITRVVFGAYNLKTGACGSVVNIFTHPQFNHHPSIDGGVLEEECSRQLSQFFVERRKHLCTLRIPRDTN</sequence>
<dbReference type="InterPro" id="IPR002125">
    <property type="entry name" value="CMP_dCMP_dom"/>
</dbReference>
<keyword evidence="3 8" id="KW-0819">tRNA processing</keyword>
<evidence type="ECO:0000256" key="4">
    <source>
        <dbReference type="ARBA" id="ARBA00022723"/>
    </source>
</evidence>
<dbReference type="AlphaFoldDB" id="A0A916JUD2"/>
<dbReference type="RefSeq" id="WP_216796971.1">
    <property type="nucleotide sequence ID" value="NZ_OU343031.1"/>
</dbReference>
<evidence type="ECO:0000256" key="6">
    <source>
        <dbReference type="ARBA" id="ARBA00022833"/>
    </source>
</evidence>
<dbReference type="GO" id="GO:0052717">
    <property type="term" value="F:tRNA-specific adenosine-34 deaminase activity"/>
    <property type="evidence" value="ECO:0007669"/>
    <property type="project" value="UniProtKB-UniRule"/>
</dbReference>
<evidence type="ECO:0000313" key="10">
    <source>
        <dbReference type="EMBL" id="CAG7601837.1"/>
    </source>
</evidence>
<feature type="binding site" evidence="8">
    <location>
        <position position="64"/>
    </location>
    <ligand>
        <name>Zn(2+)</name>
        <dbReference type="ChEBI" id="CHEBI:29105"/>
        <note>catalytic</note>
    </ligand>
</feature>
<keyword evidence="4 8" id="KW-0479">Metal-binding</keyword>
<dbReference type="FunFam" id="3.40.140.10:FF:000005">
    <property type="entry name" value="tRNA-specific adenosine deaminase"/>
    <property type="match status" value="1"/>
</dbReference>
<dbReference type="GO" id="GO:0002100">
    <property type="term" value="P:tRNA wobble adenosine to inosine editing"/>
    <property type="evidence" value="ECO:0007669"/>
    <property type="project" value="UniProtKB-UniRule"/>
</dbReference>
<dbReference type="EMBL" id="OU343031">
    <property type="protein sequence ID" value="CAG7601837.1"/>
    <property type="molecule type" value="Genomic_DNA"/>
</dbReference>
<evidence type="ECO:0000313" key="11">
    <source>
        <dbReference type="Proteomes" id="UP000693996"/>
    </source>
</evidence>
<evidence type="ECO:0000256" key="7">
    <source>
        <dbReference type="ARBA" id="ARBA00048045"/>
    </source>
</evidence>
<dbReference type="PROSITE" id="PS51747">
    <property type="entry name" value="CYT_DCMP_DEAMINASES_2"/>
    <property type="match status" value="1"/>
</dbReference>
<feature type="binding site" evidence="8">
    <location>
        <position position="94"/>
    </location>
    <ligand>
        <name>Zn(2+)</name>
        <dbReference type="ChEBI" id="CHEBI:29105"/>
        <note>catalytic</note>
    </ligand>
</feature>
<dbReference type="InterPro" id="IPR016192">
    <property type="entry name" value="APOBEC/CMP_deaminase_Zn-bd"/>
</dbReference>
<dbReference type="CDD" id="cd01285">
    <property type="entry name" value="nucleoside_deaminase"/>
    <property type="match status" value="1"/>
</dbReference>
<keyword evidence="6 8" id="KW-0862">Zinc</keyword>
<reference evidence="10" key="1">
    <citation type="submission" date="2021-06" db="EMBL/GenBank/DDBJ databases">
        <authorList>
            <person name="Szabo G."/>
        </authorList>
    </citation>
    <scope>NUCLEOTIDE SEQUENCE</scope>
    <source>
        <strain evidence="10">MYVALT</strain>
    </source>
</reference>
<comment type="subunit">
    <text evidence="2 8">Homodimer.</text>
</comment>
<dbReference type="Proteomes" id="UP000693996">
    <property type="component" value="Chromosome"/>
</dbReference>
<evidence type="ECO:0000256" key="8">
    <source>
        <dbReference type="HAMAP-Rule" id="MF_00972"/>
    </source>
</evidence>
<evidence type="ECO:0000256" key="2">
    <source>
        <dbReference type="ARBA" id="ARBA00011738"/>
    </source>
</evidence>
<dbReference type="HAMAP" id="MF_00972">
    <property type="entry name" value="tRNA_aden_deaminase"/>
    <property type="match status" value="1"/>
</dbReference>
<dbReference type="NCBIfam" id="NF008113">
    <property type="entry name" value="PRK10860.1"/>
    <property type="match status" value="1"/>
</dbReference>
<dbReference type="Pfam" id="PF00383">
    <property type="entry name" value="dCMP_cyt_deam_1"/>
    <property type="match status" value="1"/>
</dbReference>
<evidence type="ECO:0000259" key="9">
    <source>
        <dbReference type="PROSITE" id="PS51747"/>
    </source>
</evidence>
<feature type="active site" description="Proton donor" evidence="8">
    <location>
        <position position="66"/>
    </location>
</feature>
<dbReference type="GO" id="GO:0008270">
    <property type="term" value="F:zinc ion binding"/>
    <property type="evidence" value="ECO:0007669"/>
    <property type="project" value="UniProtKB-UniRule"/>
</dbReference>
<proteinExistence type="inferred from homology"/>
<keyword evidence="5 8" id="KW-0378">Hydrolase</keyword>
<comment type="cofactor">
    <cofactor evidence="8">
        <name>Zn(2+)</name>
        <dbReference type="ChEBI" id="CHEBI:29105"/>
    </cofactor>
    <text evidence="8">Binds 1 zinc ion per subunit.</text>
</comment>
<accession>A0A916JUD2</accession>
<organism evidence="10 11">
    <name type="scientific">Candidatus Vallotiella hemipterorum</name>
    <dbReference type="NCBI Taxonomy" id="1177213"/>
    <lineage>
        <taxon>Bacteria</taxon>
        <taxon>Pseudomonadati</taxon>
        <taxon>Pseudomonadota</taxon>
        <taxon>Betaproteobacteria</taxon>
        <taxon>Burkholderiales</taxon>
        <taxon>Burkholderiaceae</taxon>
        <taxon>Candidatus Vallotiella</taxon>
    </lineage>
</organism>
<evidence type="ECO:0000256" key="3">
    <source>
        <dbReference type="ARBA" id="ARBA00022694"/>
    </source>
</evidence>
<dbReference type="KEGG" id="vtr:MYVALT_F_02730"/>
<comment type="similarity">
    <text evidence="1">Belongs to the cytidine and deoxycytidylate deaminase family. ADAT2 subfamily.</text>
</comment>
<feature type="domain" description="CMP/dCMP-type deaminase" evidence="9">
    <location>
        <begin position="13"/>
        <end position="124"/>
    </location>
</feature>
<evidence type="ECO:0000256" key="1">
    <source>
        <dbReference type="ARBA" id="ARBA00010669"/>
    </source>
</evidence>
<dbReference type="PROSITE" id="PS00903">
    <property type="entry name" value="CYT_DCMP_DEAMINASES_1"/>
    <property type="match status" value="1"/>
</dbReference>
<protein>
    <recommendedName>
        <fullName evidence="8">tRNA-specific adenosine deaminase</fullName>
        <ecNumber evidence="8">3.5.4.33</ecNumber>
    </recommendedName>
</protein>
<dbReference type="EC" id="3.5.4.33" evidence="8"/>
<dbReference type="InterPro" id="IPR028883">
    <property type="entry name" value="tRNA_aden_deaminase"/>
</dbReference>
<evidence type="ECO:0000256" key="5">
    <source>
        <dbReference type="ARBA" id="ARBA00022801"/>
    </source>
</evidence>
<dbReference type="PANTHER" id="PTHR11079">
    <property type="entry name" value="CYTOSINE DEAMINASE FAMILY MEMBER"/>
    <property type="match status" value="1"/>
</dbReference>
<gene>
    <name evidence="8 10" type="primary">tadA</name>
    <name evidence="10" type="ORF">MYVALT_F_02730</name>
</gene>
<name>A0A916JUD2_9BURK</name>
<comment type="function">
    <text evidence="8">Catalyzes the deamination of adenosine to inosine at the wobble position 34 of tRNA(Arg2).</text>
</comment>
<comment type="catalytic activity">
    <reaction evidence="7 8">
        <text>adenosine(34) in tRNA + H2O + H(+) = inosine(34) in tRNA + NH4(+)</text>
        <dbReference type="Rhea" id="RHEA:43168"/>
        <dbReference type="Rhea" id="RHEA-COMP:10373"/>
        <dbReference type="Rhea" id="RHEA-COMP:10374"/>
        <dbReference type="ChEBI" id="CHEBI:15377"/>
        <dbReference type="ChEBI" id="CHEBI:15378"/>
        <dbReference type="ChEBI" id="CHEBI:28938"/>
        <dbReference type="ChEBI" id="CHEBI:74411"/>
        <dbReference type="ChEBI" id="CHEBI:82852"/>
        <dbReference type="EC" id="3.5.4.33"/>
    </reaction>
</comment>
<feature type="binding site" evidence="8">
    <location>
        <position position="97"/>
    </location>
    <ligand>
        <name>Zn(2+)</name>
        <dbReference type="ChEBI" id="CHEBI:29105"/>
        <note>catalytic</note>
    </ligand>
</feature>
<dbReference type="PANTHER" id="PTHR11079:SF202">
    <property type="entry name" value="TRNA-SPECIFIC ADENOSINE DEAMINASE"/>
    <property type="match status" value="1"/>
</dbReference>
<keyword evidence="11" id="KW-1185">Reference proteome</keyword>